<accession>A0ABV8UW85</accession>
<name>A0ABV8UW85_9BACL</name>
<reference evidence="2" key="1">
    <citation type="journal article" date="2019" name="Int. J. Syst. Evol. Microbiol.">
        <title>The Global Catalogue of Microorganisms (GCM) 10K type strain sequencing project: providing services to taxonomists for standard genome sequencing and annotation.</title>
        <authorList>
            <consortium name="The Broad Institute Genomics Platform"/>
            <consortium name="The Broad Institute Genome Sequencing Center for Infectious Disease"/>
            <person name="Wu L."/>
            <person name="Ma J."/>
        </authorList>
    </citation>
    <scope>NUCLEOTIDE SEQUENCE [LARGE SCALE GENOMIC DNA]</scope>
    <source>
        <strain evidence="2">CCUG 50353</strain>
    </source>
</reference>
<gene>
    <name evidence="1" type="ORF">ACFO0S_06445</name>
</gene>
<dbReference type="RefSeq" id="WP_378140982.1">
    <property type="nucleotide sequence ID" value="NZ_JBHSEF010000015.1"/>
</dbReference>
<proteinExistence type="predicted"/>
<dbReference type="EMBL" id="JBHSEF010000015">
    <property type="protein sequence ID" value="MFC4354700.1"/>
    <property type="molecule type" value="Genomic_DNA"/>
</dbReference>
<evidence type="ECO:0000313" key="2">
    <source>
        <dbReference type="Proteomes" id="UP001595733"/>
    </source>
</evidence>
<evidence type="ECO:0000313" key="1">
    <source>
        <dbReference type="EMBL" id="MFC4354700.1"/>
    </source>
</evidence>
<comment type="caution">
    <text evidence="1">The sequence shown here is derived from an EMBL/GenBank/DDBJ whole genome shotgun (WGS) entry which is preliminary data.</text>
</comment>
<organism evidence="1 2">
    <name type="scientific">Chryseomicrobium palamuruense</name>
    <dbReference type="NCBI Taxonomy" id="682973"/>
    <lineage>
        <taxon>Bacteria</taxon>
        <taxon>Bacillati</taxon>
        <taxon>Bacillota</taxon>
        <taxon>Bacilli</taxon>
        <taxon>Bacillales</taxon>
        <taxon>Caryophanaceae</taxon>
        <taxon>Chryseomicrobium</taxon>
    </lineage>
</organism>
<protein>
    <submittedName>
        <fullName evidence="1">Uncharacterized protein</fullName>
    </submittedName>
</protein>
<keyword evidence="2" id="KW-1185">Reference proteome</keyword>
<feature type="non-terminal residue" evidence="1">
    <location>
        <position position="1"/>
    </location>
</feature>
<dbReference type="Proteomes" id="UP001595733">
    <property type="component" value="Unassembled WGS sequence"/>
</dbReference>
<sequence length="65" mass="7211">PIRVTTIIPGSAFEKYALFEFGLTVCHDKSNLWQDKSSFGNEKVASCNDKSFGCTLNVRSAHENT</sequence>